<evidence type="ECO:0000256" key="12">
    <source>
        <dbReference type="ARBA" id="ARBA00023136"/>
    </source>
</evidence>
<dbReference type="EC" id="1.3.5.2" evidence="6 14"/>
<evidence type="ECO:0000313" key="17">
    <source>
        <dbReference type="Proteomes" id="UP000318413"/>
    </source>
</evidence>
<dbReference type="PANTHER" id="PTHR48109">
    <property type="entry name" value="DIHYDROOROTATE DEHYDROGENASE (QUINONE), MITOCHONDRIAL-RELATED"/>
    <property type="match status" value="1"/>
</dbReference>
<comment type="cofactor">
    <cofactor evidence="1">
        <name>FMN</name>
        <dbReference type="ChEBI" id="CHEBI:58210"/>
    </cofactor>
</comment>
<dbReference type="PROSITE" id="PS00911">
    <property type="entry name" value="DHODEHASE_1"/>
    <property type="match status" value="1"/>
</dbReference>
<dbReference type="Pfam" id="PF01180">
    <property type="entry name" value="DHO_dh"/>
    <property type="match status" value="1"/>
</dbReference>
<dbReference type="InterPro" id="IPR001295">
    <property type="entry name" value="Dihydroorotate_DH_CS"/>
</dbReference>
<keyword evidence="17" id="KW-1185">Reference proteome</keyword>
<dbReference type="AlphaFoldDB" id="A0A502CLC6"/>
<feature type="domain" description="Dihydroorotate dehydrogenase catalytic" evidence="15">
    <location>
        <begin position="43"/>
        <end position="340"/>
    </location>
</feature>
<evidence type="ECO:0000256" key="7">
    <source>
        <dbReference type="ARBA" id="ARBA00018366"/>
    </source>
</evidence>
<accession>A0A502CLC6</accession>
<evidence type="ECO:0000256" key="2">
    <source>
        <dbReference type="ARBA" id="ARBA00003125"/>
    </source>
</evidence>
<proteinExistence type="inferred from homology"/>
<dbReference type="EMBL" id="RCZK01000002">
    <property type="protein sequence ID" value="TPG14465.1"/>
    <property type="molecule type" value="Genomic_DNA"/>
</dbReference>
<reference evidence="16 17" key="1">
    <citation type="journal article" date="2019" name="Environ. Microbiol.">
        <title>Species interactions and distinct microbial communities in high Arctic permafrost affected cryosols are associated with the CH4 and CO2 gas fluxes.</title>
        <authorList>
            <person name="Altshuler I."/>
            <person name="Hamel J."/>
            <person name="Turney S."/>
            <person name="Magnuson E."/>
            <person name="Levesque R."/>
            <person name="Greer C."/>
            <person name="Whyte L.G."/>
        </authorList>
    </citation>
    <scope>NUCLEOTIDE SEQUENCE [LARGE SCALE GENOMIC DNA]</scope>
    <source>
        <strain evidence="16 17">S5.1</strain>
    </source>
</reference>
<evidence type="ECO:0000256" key="9">
    <source>
        <dbReference type="ARBA" id="ARBA00022643"/>
    </source>
</evidence>
<evidence type="ECO:0000256" key="14">
    <source>
        <dbReference type="NCBIfam" id="TIGR01036"/>
    </source>
</evidence>
<keyword evidence="8" id="KW-0285">Flavoprotein</keyword>
<evidence type="ECO:0000256" key="6">
    <source>
        <dbReference type="ARBA" id="ARBA00012791"/>
    </source>
</evidence>
<dbReference type="Proteomes" id="UP000318413">
    <property type="component" value="Unassembled WGS sequence"/>
</dbReference>
<dbReference type="InterPro" id="IPR005720">
    <property type="entry name" value="Dihydroorotate_DH_cat"/>
</dbReference>
<dbReference type="GO" id="GO:0006207">
    <property type="term" value="P:'de novo' pyrimidine nucleobase biosynthetic process"/>
    <property type="evidence" value="ECO:0007669"/>
    <property type="project" value="UniProtKB-UniRule"/>
</dbReference>
<sequence>MAFYHPLLFRLDAERAHRMTVAALGAWARVGAPLGSIETSPRLATTVAGLAFANPVGLAAGVDKDARAIPGWFGLGFGSVEVGTLTPLPQSGNLQPRLFRLVEDRAVINRMGFNNGGLAAALNQLCSPAKAGAQAGSPPSRGYKGILGINVGANRDTADRTADYVHGVTAAAAHADYITINISSPNTPGLRDLQHGAALRDLLAACIAARGTTPLFLKVAPDLDPAAIDDIARAAIDHHIDALIVGNTTISRPALASANRDQAGGLSGAPLAALARQRLADFRTATGGTIPLIAVGGIDSGAEAYARIRSGASLIQLYTALVYEGPGLARRIARDLDALLERDGFATVADAVSA</sequence>
<dbReference type="NCBIfam" id="NF003645">
    <property type="entry name" value="PRK05286.1-2"/>
    <property type="match status" value="1"/>
</dbReference>
<dbReference type="GO" id="GO:0044205">
    <property type="term" value="P:'de novo' UMP biosynthetic process"/>
    <property type="evidence" value="ECO:0007669"/>
    <property type="project" value="UniProtKB-UniPathway"/>
</dbReference>
<dbReference type="GO" id="GO:0106430">
    <property type="term" value="F:dihydroorotate dehydrogenase (quinone) activity"/>
    <property type="evidence" value="ECO:0007669"/>
    <property type="project" value="UniProtKB-EC"/>
</dbReference>
<evidence type="ECO:0000256" key="8">
    <source>
        <dbReference type="ARBA" id="ARBA00022630"/>
    </source>
</evidence>
<comment type="catalytic activity">
    <reaction evidence="13">
        <text>(S)-dihydroorotate + a quinone = orotate + a quinol</text>
        <dbReference type="Rhea" id="RHEA:30187"/>
        <dbReference type="ChEBI" id="CHEBI:24646"/>
        <dbReference type="ChEBI" id="CHEBI:30839"/>
        <dbReference type="ChEBI" id="CHEBI:30864"/>
        <dbReference type="ChEBI" id="CHEBI:132124"/>
        <dbReference type="EC" id="1.3.5.2"/>
    </reaction>
</comment>
<dbReference type="GO" id="GO:0016020">
    <property type="term" value="C:membrane"/>
    <property type="evidence" value="ECO:0007669"/>
    <property type="project" value="UniProtKB-SubCell"/>
</dbReference>
<dbReference type="GO" id="GO:0005737">
    <property type="term" value="C:cytoplasm"/>
    <property type="evidence" value="ECO:0007669"/>
    <property type="project" value="InterPro"/>
</dbReference>
<comment type="subcellular location">
    <subcellularLocation>
        <location evidence="3">Membrane</location>
    </subcellularLocation>
</comment>
<dbReference type="CDD" id="cd04738">
    <property type="entry name" value="DHOD_2_like"/>
    <property type="match status" value="1"/>
</dbReference>
<evidence type="ECO:0000256" key="10">
    <source>
        <dbReference type="ARBA" id="ARBA00022975"/>
    </source>
</evidence>
<evidence type="ECO:0000313" key="16">
    <source>
        <dbReference type="EMBL" id="TPG14465.1"/>
    </source>
</evidence>
<dbReference type="InterPro" id="IPR050074">
    <property type="entry name" value="DHO_dehydrogenase"/>
</dbReference>
<organism evidence="16 17">
    <name type="scientific">Sphingomonas oligophenolica</name>
    <dbReference type="NCBI Taxonomy" id="301154"/>
    <lineage>
        <taxon>Bacteria</taxon>
        <taxon>Pseudomonadati</taxon>
        <taxon>Pseudomonadota</taxon>
        <taxon>Alphaproteobacteria</taxon>
        <taxon>Sphingomonadales</taxon>
        <taxon>Sphingomonadaceae</taxon>
        <taxon>Sphingomonas</taxon>
    </lineage>
</organism>
<evidence type="ECO:0000256" key="4">
    <source>
        <dbReference type="ARBA" id="ARBA00005161"/>
    </source>
</evidence>
<dbReference type="SUPFAM" id="SSF51395">
    <property type="entry name" value="FMN-linked oxidoreductases"/>
    <property type="match status" value="1"/>
</dbReference>
<dbReference type="NCBIfam" id="TIGR01036">
    <property type="entry name" value="pyrD_sub2"/>
    <property type="match status" value="1"/>
</dbReference>
<dbReference type="UniPathway" id="UPA00070">
    <property type="reaction ID" value="UER00946"/>
</dbReference>
<evidence type="ECO:0000256" key="11">
    <source>
        <dbReference type="ARBA" id="ARBA00023002"/>
    </source>
</evidence>
<dbReference type="PROSITE" id="PS00912">
    <property type="entry name" value="DHODEHASE_2"/>
    <property type="match status" value="1"/>
</dbReference>
<gene>
    <name evidence="16" type="ORF">EAH84_03955</name>
</gene>
<evidence type="ECO:0000256" key="13">
    <source>
        <dbReference type="ARBA" id="ARBA00048639"/>
    </source>
</evidence>
<comment type="function">
    <text evidence="2">Catalyzes the conversion of dihydroorotate to orotate with quinone as electron acceptor.</text>
</comment>
<evidence type="ECO:0000256" key="1">
    <source>
        <dbReference type="ARBA" id="ARBA00001917"/>
    </source>
</evidence>
<dbReference type="OrthoDB" id="9802377at2"/>
<keyword evidence="10" id="KW-0665">Pyrimidine biosynthesis</keyword>
<evidence type="ECO:0000256" key="3">
    <source>
        <dbReference type="ARBA" id="ARBA00004370"/>
    </source>
</evidence>
<protein>
    <recommendedName>
        <fullName evidence="7 14">Dihydroorotate dehydrogenase (quinone)</fullName>
        <ecNumber evidence="6 14">1.3.5.2</ecNumber>
    </recommendedName>
</protein>
<dbReference type="Gene3D" id="3.20.20.70">
    <property type="entry name" value="Aldolase class I"/>
    <property type="match status" value="1"/>
</dbReference>
<keyword evidence="12" id="KW-0472">Membrane</keyword>
<dbReference type="InterPro" id="IPR012135">
    <property type="entry name" value="Dihydroorotate_DH_1_2"/>
</dbReference>
<evidence type="ECO:0000256" key="5">
    <source>
        <dbReference type="ARBA" id="ARBA00005359"/>
    </source>
</evidence>
<keyword evidence="11 16" id="KW-0560">Oxidoreductase</keyword>
<dbReference type="PANTHER" id="PTHR48109:SF4">
    <property type="entry name" value="DIHYDROOROTATE DEHYDROGENASE (QUINONE), MITOCHONDRIAL"/>
    <property type="match status" value="1"/>
</dbReference>
<name>A0A502CLC6_9SPHN</name>
<dbReference type="PIRSF" id="PIRSF000164">
    <property type="entry name" value="DHO_oxidase"/>
    <property type="match status" value="1"/>
</dbReference>
<dbReference type="NCBIfam" id="NF003652">
    <property type="entry name" value="PRK05286.2-5"/>
    <property type="match status" value="1"/>
</dbReference>
<dbReference type="InterPro" id="IPR005719">
    <property type="entry name" value="Dihydroorotate_DH_2"/>
</dbReference>
<evidence type="ECO:0000259" key="15">
    <source>
        <dbReference type="Pfam" id="PF01180"/>
    </source>
</evidence>
<dbReference type="RefSeq" id="WP_140868021.1">
    <property type="nucleotide sequence ID" value="NZ_RCZK01000002.1"/>
</dbReference>
<comment type="pathway">
    <text evidence="4">Pyrimidine metabolism; UMP biosynthesis via de novo pathway; orotate from (S)-dihydroorotate (quinone route): step 1/1.</text>
</comment>
<keyword evidence="9" id="KW-0288">FMN</keyword>
<dbReference type="InterPro" id="IPR013785">
    <property type="entry name" value="Aldolase_TIM"/>
</dbReference>
<comment type="similarity">
    <text evidence="5">Belongs to the dihydroorotate dehydrogenase family. Type 2 subfamily.</text>
</comment>
<comment type="caution">
    <text evidence="16">The sequence shown here is derived from an EMBL/GenBank/DDBJ whole genome shotgun (WGS) entry which is preliminary data.</text>
</comment>